<keyword evidence="1" id="KW-0812">Transmembrane</keyword>
<dbReference type="Gramene" id="OIT28283">
    <property type="protein sequence ID" value="OIT28283"/>
    <property type="gene ID" value="A4A49_34520"/>
</dbReference>
<dbReference type="AlphaFoldDB" id="A0A1J6L039"/>
<dbReference type="PANTHER" id="PTHR35474">
    <property type="entry name" value="ATP PHOSPHORIBOSYLTRANSFERASE REGULATORY SUBUNIT"/>
    <property type="match status" value="1"/>
</dbReference>
<dbReference type="STRING" id="49451.A0A1J6L039"/>
<dbReference type="OMA" id="RMNFEGD"/>
<dbReference type="Proteomes" id="UP000187609">
    <property type="component" value="Unassembled WGS sequence"/>
</dbReference>
<protein>
    <recommendedName>
        <fullName evidence="4">Protein SHORT HYPOCOTYL IN WHITE LIGHT 1</fullName>
    </recommendedName>
</protein>
<dbReference type="GO" id="GO:0010100">
    <property type="term" value="P:negative regulation of photomorphogenesis"/>
    <property type="evidence" value="ECO:0007669"/>
    <property type="project" value="InterPro"/>
</dbReference>
<dbReference type="PANTHER" id="PTHR35474:SF3">
    <property type="entry name" value="PROTEIN SHORT HYPOCOTYL IN WHITE LIGHT 1"/>
    <property type="match status" value="1"/>
</dbReference>
<sequence>MAGAAVILPISPPSPIKLSLTTSSSSLSPICHPLPLPLLLHRNPKLTICHAKFGGSFGEAAERMYRMNFEGDELVEEEDEEDSDEEEETESSLDLLMRLVGSMFKKVSKRARKATRSILPDVIPPQLVSFAVDGVLILASLSILKAFLEVICALGGAVFVAILSLRVLWSAVSYFQSTSSSFNNGGSSYGRTQPAA</sequence>
<feature type="transmembrane region" description="Helical" evidence="1">
    <location>
        <begin position="147"/>
        <end position="169"/>
    </location>
</feature>
<comment type="caution">
    <text evidence="2">The sequence shown here is derived from an EMBL/GenBank/DDBJ whole genome shotgun (WGS) entry which is preliminary data.</text>
</comment>
<name>A0A1J6L039_NICAT</name>
<reference evidence="2" key="1">
    <citation type="submission" date="2016-11" db="EMBL/GenBank/DDBJ databases">
        <title>The genome of Nicotiana attenuata.</title>
        <authorList>
            <person name="Xu S."/>
            <person name="Brockmoeller T."/>
            <person name="Gaquerel E."/>
            <person name="Navarro A."/>
            <person name="Kuhl H."/>
            <person name="Gase K."/>
            <person name="Ling Z."/>
            <person name="Zhou W."/>
            <person name="Kreitzer C."/>
            <person name="Stanke M."/>
            <person name="Tang H."/>
            <person name="Lyons E."/>
            <person name="Pandey P."/>
            <person name="Pandey S.P."/>
            <person name="Timmermann B."/>
            <person name="Baldwin I.T."/>
        </authorList>
    </citation>
    <scope>NUCLEOTIDE SEQUENCE [LARGE SCALE GENOMIC DNA]</scope>
    <source>
        <strain evidence="2">UT</strain>
    </source>
</reference>
<keyword evidence="1" id="KW-1133">Transmembrane helix</keyword>
<organism evidence="2 3">
    <name type="scientific">Nicotiana attenuata</name>
    <name type="common">Coyote tobacco</name>
    <dbReference type="NCBI Taxonomy" id="49451"/>
    <lineage>
        <taxon>Eukaryota</taxon>
        <taxon>Viridiplantae</taxon>
        <taxon>Streptophyta</taxon>
        <taxon>Embryophyta</taxon>
        <taxon>Tracheophyta</taxon>
        <taxon>Spermatophyta</taxon>
        <taxon>Magnoliopsida</taxon>
        <taxon>eudicotyledons</taxon>
        <taxon>Gunneridae</taxon>
        <taxon>Pentapetalae</taxon>
        <taxon>asterids</taxon>
        <taxon>lamiids</taxon>
        <taxon>Solanales</taxon>
        <taxon>Solanaceae</taxon>
        <taxon>Nicotianoideae</taxon>
        <taxon>Nicotianeae</taxon>
        <taxon>Nicotiana</taxon>
    </lineage>
</organism>
<dbReference type="InterPro" id="IPR039324">
    <property type="entry name" value="SHW1"/>
</dbReference>
<accession>A0A1J6L039</accession>
<dbReference type="GO" id="GO:0009787">
    <property type="term" value="P:regulation of abscisic acid-activated signaling pathway"/>
    <property type="evidence" value="ECO:0007669"/>
    <property type="project" value="InterPro"/>
</dbReference>
<gene>
    <name evidence="2" type="ORF">A4A49_34520</name>
</gene>
<keyword evidence="3" id="KW-1185">Reference proteome</keyword>
<proteinExistence type="predicted"/>
<evidence type="ECO:0000313" key="3">
    <source>
        <dbReference type="Proteomes" id="UP000187609"/>
    </source>
</evidence>
<keyword evidence="1" id="KW-0472">Membrane</keyword>
<dbReference type="OrthoDB" id="1741000at2759"/>
<dbReference type="KEGG" id="nau:109212854"/>
<dbReference type="EMBL" id="MJEQ01002111">
    <property type="protein sequence ID" value="OIT28283.1"/>
    <property type="molecule type" value="Genomic_DNA"/>
</dbReference>
<evidence type="ECO:0000256" key="1">
    <source>
        <dbReference type="SAM" id="Phobius"/>
    </source>
</evidence>
<evidence type="ECO:0008006" key="4">
    <source>
        <dbReference type="Google" id="ProtNLM"/>
    </source>
</evidence>
<evidence type="ECO:0000313" key="2">
    <source>
        <dbReference type="EMBL" id="OIT28283.1"/>
    </source>
</evidence>